<dbReference type="SUPFAM" id="SSF53335">
    <property type="entry name" value="S-adenosyl-L-methionine-dependent methyltransferases"/>
    <property type="match status" value="1"/>
</dbReference>
<dbReference type="Pfam" id="PF05050">
    <property type="entry name" value="Methyltransf_21"/>
    <property type="match status" value="1"/>
</dbReference>
<protein>
    <recommendedName>
        <fullName evidence="2">Methyltransferase FkbM domain-containing protein</fullName>
    </recommendedName>
</protein>
<dbReference type="AlphaFoldDB" id="A0AAN8KGN2"/>
<keyword evidence="1" id="KW-1133">Transmembrane helix</keyword>
<evidence type="ECO:0000313" key="4">
    <source>
        <dbReference type="Proteomes" id="UP001347796"/>
    </source>
</evidence>
<dbReference type="InterPro" id="IPR029063">
    <property type="entry name" value="SAM-dependent_MTases_sf"/>
</dbReference>
<dbReference type="NCBIfam" id="TIGR01444">
    <property type="entry name" value="fkbM_fam"/>
    <property type="match status" value="1"/>
</dbReference>
<feature type="domain" description="Methyltransferase FkbM" evidence="2">
    <location>
        <begin position="124"/>
        <end position="262"/>
    </location>
</feature>
<evidence type="ECO:0000256" key="1">
    <source>
        <dbReference type="SAM" id="Phobius"/>
    </source>
</evidence>
<gene>
    <name evidence="3" type="ORF">SNE40_000279</name>
</gene>
<dbReference type="EMBL" id="JAZGQO010000001">
    <property type="protein sequence ID" value="KAK6194693.1"/>
    <property type="molecule type" value="Genomic_DNA"/>
</dbReference>
<dbReference type="Proteomes" id="UP001347796">
    <property type="component" value="Unassembled WGS sequence"/>
</dbReference>
<evidence type="ECO:0000259" key="2">
    <source>
        <dbReference type="Pfam" id="PF05050"/>
    </source>
</evidence>
<dbReference type="Gene3D" id="3.40.50.150">
    <property type="entry name" value="Vaccinia Virus protein VP39"/>
    <property type="match status" value="1"/>
</dbReference>
<feature type="transmembrane region" description="Helical" evidence="1">
    <location>
        <begin position="12"/>
        <end position="33"/>
    </location>
</feature>
<keyword evidence="1" id="KW-0472">Membrane</keyword>
<accession>A0AAN8KGN2</accession>
<comment type="caution">
    <text evidence="3">The sequence shown here is derived from an EMBL/GenBank/DDBJ whole genome shotgun (WGS) entry which is preliminary data.</text>
</comment>
<keyword evidence="4" id="KW-1185">Reference proteome</keyword>
<dbReference type="InterPro" id="IPR006342">
    <property type="entry name" value="FkbM_mtfrase"/>
</dbReference>
<name>A0AAN8KGN2_PATCE</name>
<evidence type="ECO:0000313" key="3">
    <source>
        <dbReference type="EMBL" id="KAK6194693.1"/>
    </source>
</evidence>
<proteinExistence type="predicted"/>
<reference evidence="3 4" key="1">
    <citation type="submission" date="2024-01" db="EMBL/GenBank/DDBJ databases">
        <title>The genome of the rayed Mediterranean limpet Patella caerulea (Linnaeus, 1758).</title>
        <authorList>
            <person name="Anh-Thu Weber A."/>
            <person name="Halstead-Nussloch G."/>
        </authorList>
    </citation>
    <scope>NUCLEOTIDE SEQUENCE [LARGE SCALE GENOMIC DNA]</scope>
    <source>
        <strain evidence="3">AATW-2023a</strain>
        <tissue evidence="3">Whole specimen</tissue>
    </source>
</reference>
<sequence length="303" mass="34970">MLGLRVAGKVTVILMVAIFVIIIGFMSHPGALLSSYNPVASSSTWSRFKSRINETERLQIKYPLATCPLESQTLSEEDYTVIEACVKGYAALERQSINSGEMESKRVLMHKPWLTRNDSVMIEVGGYKGVDAERLISHGMHPKYIALEPVPMFYKLLLEKFKSDKQFLILNFGLGRNDRTLTIPIQTDATSLFRQNKINKGTATTDITIRKATTFFDEVKVKDKNVDLLHINCEGCEFELLEDLIATGYIRYFNHVQFQFHMHLPYIEKEACRYCQIMKLLGRTHKPMFQYRHTWQAWEIKTE</sequence>
<organism evidence="3 4">
    <name type="scientific">Patella caerulea</name>
    <name type="common">Rayed Mediterranean limpet</name>
    <dbReference type="NCBI Taxonomy" id="87958"/>
    <lineage>
        <taxon>Eukaryota</taxon>
        <taxon>Metazoa</taxon>
        <taxon>Spiralia</taxon>
        <taxon>Lophotrochozoa</taxon>
        <taxon>Mollusca</taxon>
        <taxon>Gastropoda</taxon>
        <taxon>Patellogastropoda</taxon>
        <taxon>Patelloidea</taxon>
        <taxon>Patellidae</taxon>
        <taxon>Patella</taxon>
    </lineage>
</organism>
<keyword evidence="1" id="KW-0812">Transmembrane</keyword>